<evidence type="ECO:0000313" key="2">
    <source>
        <dbReference type="EMBL" id="THC81679.1"/>
    </source>
</evidence>
<reference evidence="2 3" key="1">
    <citation type="submission" date="2019-04" db="EMBL/GenBank/DDBJ databases">
        <title>Genome Announcement to Ensure Probiotic Safety of Lactobacillus rhamnosus UBLR-58.</title>
        <authorList>
            <person name="Sulthana A."/>
            <person name="Lakshmi S.G."/>
            <person name="Madempudi R.S."/>
        </authorList>
    </citation>
    <scope>NUCLEOTIDE SEQUENCE [LARGE SCALE GENOMIC DNA]</scope>
    <source>
        <strain evidence="2 3">UBLR-58</strain>
    </source>
</reference>
<evidence type="ECO:0000256" key="1">
    <source>
        <dbReference type="SAM" id="MobiDB-lite"/>
    </source>
</evidence>
<dbReference type="EMBL" id="SSHM01000001">
    <property type="protein sequence ID" value="THC81679.1"/>
    <property type="molecule type" value="Genomic_DNA"/>
</dbReference>
<evidence type="ECO:0000313" key="3">
    <source>
        <dbReference type="Proteomes" id="UP000307517"/>
    </source>
</evidence>
<comment type="caution">
    <text evidence="2">The sequence shown here is derived from an EMBL/GenBank/DDBJ whole genome shotgun (WGS) entry which is preliminary data.</text>
</comment>
<feature type="compositionally biased region" description="Basic residues" evidence="1">
    <location>
        <begin position="14"/>
        <end position="24"/>
    </location>
</feature>
<gene>
    <name evidence="2" type="ORF">E6L36_11340</name>
</gene>
<dbReference type="AntiFam" id="ANF00267">
    <property type="entry name" value="DNA repeat translations related to WP_015765070.1"/>
</dbReference>
<dbReference type="AlphaFoldDB" id="A0AB74IG84"/>
<dbReference type="NCBIfam" id="NF040509">
    <property type="entry name" value="Lacto_palin_RPT"/>
    <property type="match status" value="1"/>
</dbReference>
<organism evidence="2 3">
    <name type="scientific">Lacticaseibacillus rhamnosus</name>
    <name type="common">Lactobacillus rhamnosus</name>
    <dbReference type="NCBI Taxonomy" id="47715"/>
    <lineage>
        <taxon>Bacteria</taxon>
        <taxon>Bacillati</taxon>
        <taxon>Bacillota</taxon>
        <taxon>Bacilli</taxon>
        <taxon>Lactobacillales</taxon>
        <taxon>Lactobacillaceae</taxon>
        <taxon>Lacticaseibacillus</taxon>
    </lineage>
</organism>
<dbReference type="Proteomes" id="UP000307517">
    <property type="component" value="Unassembled WGS sequence"/>
</dbReference>
<proteinExistence type="predicted"/>
<protein>
    <submittedName>
        <fullName evidence="2">Uncharacterized protein</fullName>
    </submittedName>
</protein>
<accession>A0AB74IG84</accession>
<name>A0AB74IG84_LACRH</name>
<dbReference type="NCBIfam" id="NF040517">
    <property type="entry name" value="Lacto_Palin_RP2"/>
    <property type="match status" value="1"/>
</dbReference>
<sequence>MTRSPAQKSECKKPSRNVKTRPSRPKPLTTLRLLSTLAHAHKTQNPPKSRQRWVFNDISSK</sequence>
<feature type="region of interest" description="Disordered" evidence="1">
    <location>
        <begin position="1"/>
        <end position="61"/>
    </location>
</feature>